<evidence type="ECO:0000256" key="1">
    <source>
        <dbReference type="SAM" id="MobiDB-lite"/>
    </source>
</evidence>
<keyword evidence="2" id="KW-0808">Transferase</keyword>
<gene>
    <name evidence="2" type="ORF">NCTC1934_04281</name>
</gene>
<keyword evidence="3" id="KW-1185">Reference proteome</keyword>
<sequence>MASDPSQPTGQGFFSVTGTSGDVYFVAGNPYGTAGGRSRLFRCRDRHGRERVYKLYGTAVTDAHAIGWAARAAHFGREIVLPAERRGGVAATPESSIGWPLDLVRRDGDLLGAILPLTPGEFLEPDGSPLTLHRLCLAGQQPPDAYYRVAVAIRICEIATALEERDLVHGALFPRNLLWSRFQPHVYLLECDGLRYGRVAAPEGILLEKWCDPRLLTGAVPGPDRFSDRFGVAALLYRCLFLATEAPARVRSGWRAPSGFPPELDPRLRALFDRAFTDPTATDDRPRASEWLDALQDAYLLGDGSFYNQAAVAVLDRHTQRVRAEDTTGPIDTGFSAAGDADPPRIDATDGPVATDDPGDRSTTDEPDDPVVTDEPHGSYAARSPLERAWPVDAHRPAPTPAVAPVNTGSRGTVVLALVALAVAGIALVAVTLRETAAPDLTSSATSQQALAPEARAPVSTAPAFDWGTLQSATTDTTPFTSEALLPHSFRDAMNVEYTLRAGGVQDCITTEMSQNVKDILAQYNCTHMVAGSYVDHSNQILVSVNVLALPTSSDADSLYETMKGQVQDWAVWCPQQGPGASVCDSYIGAATRSGWGSKSYRYVYKSTALYINLTEDTDITDWLDAAAEAAVSEAGPENHWPR</sequence>
<proteinExistence type="predicted"/>
<organism evidence="2 3">
    <name type="scientific">Nocardia otitidiscaviarum</name>
    <dbReference type="NCBI Taxonomy" id="1823"/>
    <lineage>
        <taxon>Bacteria</taxon>
        <taxon>Bacillati</taxon>
        <taxon>Actinomycetota</taxon>
        <taxon>Actinomycetes</taxon>
        <taxon>Mycobacteriales</taxon>
        <taxon>Nocardiaceae</taxon>
        <taxon>Nocardia</taxon>
    </lineage>
</organism>
<dbReference type="EMBL" id="UGRY01000002">
    <property type="protein sequence ID" value="SUA80446.1"/>
    <property type="molecule type" value="Genomic_DNA"/>
</dbReference>
<dbReference type="STRING" id="1406858.GCA_000710895_06350"/>
<accession>A0A378YTE9</accession>
<reference evidence="2 3" key="1">
    <citation type="submission" date="2018-06" db="EMBL/GenBank/DDBJ databases">
        <authorList>
            <consortium name="Pathogen Informatics"/>
            <person name="Doyle S."/>
        </authorList>
    </citation>
    <scope>NUCLEOTIDE SEQUENCE [LARGE SCALE GENOMIC DNA]</scope>
    <source>
        <strain evidence="2 3">NCTC1934</strain>
    </source>
</reference>
<keyword evidence="2" id="KW-0418">Kinase</keyword>
<keyword evidence="2" id="KW-0238">DNA-binding</keyword>
<dbReference type="AlphaFoldDB" id="A0A378YTE9"/>
<protein>
    <submittedName>
        <fullName evidence="2">Uncharacterized protein with protein kinase and helix-hairpin-helix DNA-binding domains</fullName>
    </submittedName>
</protein>
<dbReference type="InterPro" id="IPR011009">
    <property type="entry name" value="Kinase-like_dom_sf"/>
</dbReference>
<dbReference type="GO" id="GO:0003677">
    <property type="term" value="F:DNA binding"/>
    <property type="evidence" value="ECO:0007669"/>
    <property type="project" value="UniProtKB-KW"/>
</dbReference>
<dbReference type="GO" id="GO:0016301">
    <property type="term" value="F:kinase activity"/>
    <property type="evidence" value="ECO:0007669"/>
    <property type="project" value="UniProtKB-KW"/>
</dbReference>
<evidence type="ECO:0000313" key="2">
    <source>
        <dbReference type="EMBL" id="SUA80446.1"/>
    </source>
</evidence>
<dbReference type="Gene3D" id="1.10.510.10">
    <property type="entry name" value="Transferase(Phosphotransferase) domain 1"/>
    <property type="match status" value="1"/>
</dbReference>
<dbReference type="SUPFAM" id="SSF56112">
    <property type="entry name" value="Protein kinase-like (PK-like)"/>
    <property type="match status" value="1"/>
</dbReference>
<feature type="region of interest" description="Disordered" evidence="1">
    <location>
        <begin position="325"/>
        <end position="379"/>
    </location>
</feature>
<evidence type="ECO:0000313" key="3">
    <source>
        <dbReference type="Proteomes" id="UP000255467"/>
    </source>
</evidence>
<name>A0A378YTE9_9NOCA</name>
<dbReference type="Proteomes" id="UP000255467">
    <property type="component" value="Unassembled WGS sequence"/>
</dbReference>